<dbReference type="Pfam" id="PF05893">
    <property type="entry name" value="LuxC"/>
    <property type="match status" value="1"/>
</dbReference>
<proteinExistence type="predicted"/>
<dbReference type="AlphaFoldDB" id="A0A9X2XWV6"/>
<keyword evidence="3" id="KW-1185">Reference proteome</keyword>
<protein>
    <submittedName>
        <fullName evidence="2">Acyl-CoA reductase</fullName>
    </submittedName>
</protein>
<dbReference type="GO" id="GO:0008218">
    <property type="term" value="P:bioluminescence"/>
    <property type="evidence" value="ECO:0007669"/>
    <property type="project" value="InterPro"/>
</dbReference>
<keyword evidence="1" id="KW-0521">NADP</keyword>
<dbReference type="InterPro" id="IPR008670">
    <property type="entry name" value="CoA_reduct_LuxC"/>
</dbReference>
<reference evidence="2" key="1">
    <citation type="submission" date="2022-09" db="EMBL/GenBank/DDBJ databases">
        <authorList>
            <person name="Yuan C."/>
            <person name="Ke Z."/>
        </authorList>
    </citation>
    <scope>NUCLEOTIDE SEQUENCE</scope>
    <source>
        <strain evidence="2">LB-8</strain>
    </source>
</reference>
<dbReference type="Proteomes" id="UP001155483">
    <property type="component" value="Unassembled WGS sequence"/>
</dbReference>
<dbReference type="RefSeq" id="WP_279297449.1">
    <property type="nucleotide sequence ID" value="NZ_JAOTIF010000009.1"/>
</dbReference>
<dbReference type="GO" id="GO:0003995">
    <property type="term" value="F:acyl-CoA dehydrogenase activity"/>
    <property type="evidence" value="ECO:0007669"/>
    <property type="project" value="InterPro"/>
</dbReference>
<gene>
    <name evidence="2" type="ORF">OCK74_12820</name>
</gene>
<organism evidence="2 3">
    <name type="scientific">Paraflavisolibacter caeni</name>
    <dbReference type="NCBI Taxonomy" id="2982496"/>
    <lineage>
        <taxon>Bacteria</taxon>
        <taxon>Pseudomonadati</taxon>
        <taxon>Bacteroidota</taxon>
        <taxon>Chitinophagia</taxon>
        <taxon>Chitinophagales</taxon>
        <taxon>Chitinophagaceae</taxon>
        <taxon>Paraflavisolibacter</taxon>
    </lineage>
</organism>
<dbReference type="EMBL" id="JAOTIF010000009">
    <property type="protein sequence ID" value="MCU7550007.1"/>
    <property type="molecule type" value="Genomic_DNA"/>
</dbReference>
<sequence>MNLNNRKDLLIRLGAYMTNEEEALQQVKLNAFLENNWFTTEFINLALNNIATNFLQPLQLDNLISKYHLPENVEHPKRIGIVMAGNIPLVGFHDLLCAFLSGHIAVVKPSSKDEVLVKHFINKLIEWDSHVQELILVQHMLKGCDAYIATGSNNSSRYFEHYFRNYASIIRKNRTSVAILTGEETNEELEKLADDVHQYFGLGCRNITKLYVPEGYDFIPLLDAFKKYDYFINHNKYKNNYDYHLAAHILNHRFFMSSGSTLLVEDQSIFSPIAQLNYEFYKDPIAVRSKLNGNASIQCIVGKSDIHFGEAQCPGITDFADGVDTMKFLMELNK</sequence>
<comment type="caution">
    <text evidence="2">The sequence shown here is derived from an EMBL/GenBank/DDBJ whole genome shotgun (WGS) entry which is preliminary data.</text>
</comment>
<name>A0A9X2XWV6_9BACT</name>
<accession>A0A9X2XWV6</accession>
<reference evidence="2" key="2">
    <citation type="submission" date="2023-04" db="EMBL/GenBank/DDBJ databases">
        <title>Paracnuella aquatica gen. nov., sp. nov., a member of the family Chitinophagaceae isolated from a hot spring.</title>
        <authorList>
            <person name="Wang C."/>
        </authorList>
    </citation>
    <scope>NUCLEOTIDE SEQUENCE</scope>
    <source>
        <strain evidence="2">LB-8</strain>
    </source>
</reference>
<evidence type="ECO:0000313" key="2">
    <source>
        <dbReference type="EMBL" id="MCU7550007.1"/>
    </source>
</evidence>
<evidence type="ECO:0000256" key="1">
    <source>
        <dbReference type="ARBA" id="ARBA00022857"/>
    </source>
</evidence>
<evidence type="ECO:0000313" key="3">
    <source>
        <dbReference type="Proteomes" id="UP001155483"/>
    </source>
</evidence>